<keyword evidence="5" id="KW-0573">Peptidoglycan synthesis</keyword>
<feature type="domain" description="BioF2-like acetyltransferase" evidence="12">
    <location>
        <begin position="150"/>
        <end position="284"/>
    </location>
</feature>
<dbReference type="AlphaFoldDB" id="A0A3M8AX57"/>
<dbReference type="OrthoDB" id="9785911at2"/>
<proteinExistence type="inferred from homology"/>
<comment type="caution">
    <text evidence="13">The sequence shown here is derived from an EMBL/GenBank/DDBJ whole genome shotgun (WGS) entry which is preliminary data.</text>
</comment>
<evidence type="ECO:0000256" key="8">
    <source>
        <dbReference type="ARBA" id="ARBA00039074"/>
    </source>
</evidence>
<comment type="similarity">
    <text evidence="2">Belongs to the FemABX family.</text>
</comment>
<evidence type="ECO:0000256" key="2">
    <source>
        <dbReference type="ARBA" id="ARBA00009943"/>
    </source>
</evidence>
<evidence type="ECO:0000256" key="7">
    <source>
        <dbReference type="ARBA" id="ARBA00023316"/>
    </source>
</evidence>
<evidence type="ECO:0000313" key="13">
    <source>
        <dbReference type="EMBL" id="RNB55814.1"/>
    </source>
</evidence>
<evidence type="ECO:0000313" key="14">
    <source>
        <dbReference type="Proteomes" id="UP000268829"/>
    </source>
</evidence>
<dbReference type="Pfam" id="PF13480">
    <property type="entry name" value="Acetyltransf_6"/>
    <property type="match status" value="1"/>
</dbReference>
<keyword evidence="4" id="KW-0133">Cell shape</keyword>
<comment type="catalytic activity">
    <reaction evidence="11">
        <text>beta-D-GlcNAc-(1-&gt;4)-Mur2Ac(oyl-L-Ala-D-isoglutaminyl-L-Lys-D-Ala-D-Ala)-di-trans,octa-cis-undecaprenyl diphosphate + glycyl-tRNA(Gly) = beta-D-GlcNAc-(1-&gt;4)-Mur2Ac(oyl-L-Ala-D-isoglutaminyl-L-Lys-(N(6)-Gly)-D-Ala-D-Ala)-di-trans,octa-cis-undecaprenyl diphosphate + tRNA(Gly) + H(+)</text>
        <dbReference type="Rhea" id="RHEA:30435"/>
        <dbReference type="Rhea" id="RHEA-COMP:9664"/>
        <dbReference type="Rhea" id="RHEA-COMP:9683"/>
        <dbReference type="ChEBI" id="CHEBI:15378"/>
        <dbReference type="ChEBI" id="CHEBI:62233"/>
        <dbReference type="ChEBI" id="CHEBI:62234"/>
        <dbReference type="ChEBI" id="CHEBI:78442"/>
        <dbReference type="ChEBI" id="CHEBI:78522"/>
        <dbReference type="EC" id="2.3.2.16"/>
    </reaction>
</comment>
<dbReference type="EC" id="2.3.2.16" evidence="8"/>
<organism evidence="13 14">
    <name type="scientific">Brevibacillus gelatini</name>
    <dbReference type="NCBI Taxonomy" id="1655277"/>
    <lineage>
        <taxon>Bacteria</taxon>
        <taxon>Bacillati</taxon>
        <taxon>Bacillota</taxon>
        <taxon>Bacilli</taxon>
        <taxon>Bacillales</taxon>
        <taxon>Paenibacillaceae</taxon>
        <taxon>Brevibacillus</taxon>
    </lineage>
</organism>
<dbReference type="InterPro" id="IPR003447">
    <property type="entry name" value="FEMABX"/>
</dbReference>
<dbReference type="GO" id="GO:0009252">
    <property type="term" value="P:peptidoglycan biosynthetic process"/>
    <property type="evidence" value="ECO:0007669"/>
    <property type="project" value="UniProtKB-KW"/>
</dbReference>
<evidence type="ECO:0000256" key="1">
    <source>
        <dbReference type="ARBA" id="ARBA00004496"/>
    </source>
</evidence>
<dbReference type="Gene3D" id="3.40.630.30">
    <property type="match status" value="1"/>
</dbReference>
<protein>
    <recommendedName>
        <fullName evidence="9">Lipid II:glycine glycyltransferase</fullName>
        <ecNumber evidence="8">2.3.2.16</ecNumber>
    </recommendedName>
    <alternativeName>
        <fullName evidence="10">Factor essential for expression of methicillin resistance X</fullName>
    </alternativeName>
</protein>
<dbReference type="PANTHER" id="PTHR36174:SF1">
    <property type="entry name" value="LIPID II:GLYCINE GLYCYLTRANSFERASE"/>
    <property type="match status" value="1"/>
</dbReference>
<dbReference type="InterPro" id="IPR050644">
    <property type="entry name" value="PG_Glycine_Bridge_Synth"/>
</dbReference>
<keyword evidence="3 13" id="KW-0808">Transferase</keyword>
<dbReference type="EMBL" id="RHHS01000032">
    <property type="protein sequence ID" value="RNB55814.1"/>
    <property type="molecule type" value="Genomic_DNA"/>
</dbReference>
<dbReference type="GO" id="GO:0071555">
    <property type="term" value="P:cell wall organization"/>
    <property type="evidence" value="ECO:0007669"/>
    <property type="project" value="UniProtKB-KW"/>
</dbReference>
<keyword evidence="6" id="KW-0012">Acyltransferase</keyword>
<dbReference type="GO" id="GO:0005737">
    <property type="term" value="C:cytoplasm"/>
    <property type="evidence" value="ECO:0007669"/>
    <property type="project" value="UniProtKB-SubCell"/>
</dbReference>
<reference evidence="13 14" key="1">
    <citation type="submission" date="2018-10" db="EMBL/GenBank/DDBJ databases">
        <title>Phylogenomics of Brevibacillus.</title>
        <authorList>
            <person name="Dunlap C."/>
        </authorList>
    </citation>
    <scope>NUCLEOTIDE SEQUENCE [LARGE SCALE GENOMIC DNA]</scope>
    <source>
        <strain evidence="13 14">DSM 100115</strain>
    </source>
</reference>
<evidence type="ECO:0000256" key="11">
    <source>
        <dbReference type="ARBA" id="ARBA00048654"/>
    </source>
</evidence>
<evidence type="ECO:0000256" key="9">
    <source>
        <dbReference type="ARBA" id="ARBA00040679"/>
    </source>
</evidence>
<dbReference type="SUPFAM" id="SSF55729">
    <property type="entry name" value="Acyl-CoA N-acyltransferases (Nat)"/>
    <property type="match status" value="1"/>
</dbReference>
<dbReference type="GO" id="GO:0016755">
    <property type="term" value="F:aminoacyltransferase activity"/>
    <property type="evidence" value="ECO:0007669"/>
    <property type="project" value="InterPro"/>
</dbReference>
<keyword evidence="7" id="KW-0961">Cell wall biogenesis/degradation</keyword>
<name>A0A3M8AX57_9BACL</name>
<evidence type="ECO:0000259" key="12">
    <source>
        <dbReference type="Pfam" id="PF13480"/>
    </source>
</evidence>
<sequence>MSLIVLANQDDWTACLRHFAHADISYAKEYVSLYAEREGGVPEAVFFSQGDSRIFYPYLVRSLDALLPGYADIVSIGYGGPCLSPATTGVEAFSAQFSAYCRSKNYVTETVRFHPLEKNAELFRGLIRLDLVRTTVAVDVRPPLPQIRAKYSENVRRNMKKAIANEVSIVEESGEDGLRAFMQLYRETMERNFAGPAYYYDLEFFAGLMKETALCKPRLLLAMHEGMAVAGAIMLCGRRYAHYQLGASHKADMPLGINHLLFDAMIQRAKEDGLAYLLLGGGNRDGDGLFRFKASFSKTNHVPYWMGKKIHDEQAYRVLCEKTKADRAGDGSFFPAYRA</sequence>
<evidence type="ECO:0000256" key="3">
    <source>
        <dbReference type="ARBA" id="ARBA00022679"/>
    </source>
</evidence>
<keyword evidence="14" id="KW-1185">Reference proteome</keyword>
<evidence type="ECO:0000256" key="4">
    <source>
        <dbReference type="ARBA" id="ARBA00022960"/>
    </source>
</evidence>
<dbReference type="PROSITE" id="PS51191">
    <property type="entry name" value="FEMABX"/>
    <property type="match status" value="1"/>
</dbReference>
<dbReference type="GO" id="GO:0008360">
    <property type="term" value="P:regulation of cell shape"/>
    <property type="evidence" value="ECO:0007669"/>
    <property type="project" value="UniProtKB-KW"/>
</dbReference>
<comment type="subcellular location">
    <subcellularLocation>
        <location evidence="1">Cytoplasm</location>
    </subcellularLocation>
</comment>
<accession>A0A3M8AX57</accession>
<dbReference type="Proteomes" id="UP000268829">
    <property type="component" value="Unassembled WGS sequence"/>
</dbReference>
<dbReference type="InterPro" id="IPR038740">
    <property type="entry name" value="BioF2-like_GNAT_dom"/>
</dbReference>
<dbReference type="RefSeq" id="WP_122905307.1">
    <property type="nucleotide sequence ID" value="NZ_RHHS01000032.1"/>
</dbReference>
<evidence type="ECO:0000256" key="5">
    <source>
        <dbReference type="ARBA" id="ARBA00022984"/>
    </source>
</evidence>
<evidence type="ECO:0000256" key="6">
    <source>
        <dbReference type="ARBA" id="ARBA00023315"/>
    </source>
</evidence>
<evidence type="ECO:0000256" key="10">
    <source>
        <dbReference type="ARBA" id="ARBA00042933"/>
    </source>
</evidence>
<dbReference type="PANTHER" id="PTHR36174">
    <property type="entry name" value="LIPID II:GLYCINE GLYCYLTRANSFERASE"/>
    <property type="match status" value="1"/>
</dbReference>
<gene>
    <name evidence="13" type="ORF">EDM57_13765</name>
</gene>
<dbReference type="InterPro" id="IPR016181">
    <property type="entry name" value="Acyl_CoA_acyltransferase"/>
</dbReference>